<dbReference type="PANTHER" id="PTHR36437:SF2">
    <property type="entry name" value="GLYOXALASE_BLEOMYCIN RESISTANCE PROTEIN_DIOXYGENASE"/>
    <property type="match status" value="1"/>
</dbReference>
<proteinExistence type="predicted"/>
<dbReference type="Gene3D" id="3.10.180.10">
    <property type="entry name" value="2,3-Dihydroxybiphenyl 1,2-Dioxygenase, domain 1"/>
    <property type="match status" value="1"/>
</dbReference>
<gene>
    <name evidence="2" type="ORF">DSM104440_00307</name>
</gene>
<dbReference type="KEGG" id="upl:DSM104440_00307"/>
<name>A0A6M4H485_9PROT</name>
<dbReference type="PANTHER" id="PTHR36437">
    <property type="entry name" value="GLYOXALASE/BLEOMYCIN RESISTANCE PROTEIN/DIOXYGENASE"/>
    <property type="match status" value="1"/>
</dbReference>
<dbReference type="AlphaFoldDB" id="A0A6M4H485"/>
<dbReference type="CDD" id="cd07263">
    <property type="entry name" value="VOC_like"/>
    <property type="match status" value="1"/>
</dbReference>
<evidence type="ECO:0000259" key="1">
    <source>
        <dbReference type="PROSITE" id="PS51819"/>
    </source>
</evidence>
<feature type="domain" description="VOC" evidence="1">
    <location>
        <begin position="4"/>
        <end position="129"/>
    </location>
</feature>
<dbReference type="SUPFAM" id="SSF54593">
    <property type="entry name" value="Glyoxalase/Bleomycin resistance protein/Dihydroxybiphenyl dioxygenase"/>
    <property type="match status" value="1"/>
</dbReference>
<accession>A0A6M4H485</accession>
<organism evidence="2 3">
    <name type="scientific">Usitatibacter palustris</name>
    <dbReference type="NCBI Taxonomy" id="2732487"/>
    <lineage>
        <taxon>Bacteria</taxon>
        <taxon>Pseudomonadati</taxon>
        <taxon>Pseudomonadota</taxon>
        <taxon>Betaproteobacteria</taxon>
        <taxon>Nitrosomonadales</taxon>
        <taxon>Usitatibacteraceae</taxon>
        <taxon>Usitatibacter</taxon>
    </lineage>
</organism>
<dbReference type="InterPro" id="IPR004360">
    <property type="entry name" value="Glyas_Fos-R_dOase_dom"/>
</dbReference>
<dbReference type="InterPro" id="IPR029068">
    <property type="entry name" value="Glyas_Bleomycin-R_OHBP_Dase"/>
</dbReference>
<protein>
    <recommendedName>
        <fullName evidence="1">VOC domain-containing protein</fullName>
    </recommendedName>
</protein>
<dbReference type="EMBL" id="CP053073">
    <property type="protein sequence ID" value="QJR13523.1"/>
    <property type="molecule type" value="Genomic_DNA"/>
</dbReference>
<dbReference type="RefSeq" id="WP_171160170.1">
    <property type="nucleotide sequence ID" value="NZ_CP053073.1"/>
</dbReference>
<reference evidence="2 3" key="1">
    <citation type="submission" date="2020-04" db="EMBL/GenBank/DDBJ databases">
        <title>Usitatibacter rugosus gen. nov., sp. nov. and Usitatibacter palustris sp. nov., novel members of Usitatibacteraceae fam. nov. within the order Nitrosomonadales isolated from soil.</title>
        <authorList>
            <person name="Huber K.J."/>
            <person name="Neumann-Schaal M."/>
            <person name="Geppert A."/>
            <person name="Luckner M."/>
            <person name="Wanner G."/>
            <person name="Overmann J."/>
        </authorList>
    </citation>
    <scope>NUCLEOTIDE SEQUENCE [LARGE SCALE GENOMIC DNA]</scope>
    <source>
        <strain evidence="2 3">Swamp67</strain>
    </source>
</reference>
<dbReference type="InterPro" id="IPR037523">
    <property type="entry name" value="VOC_core"/>
</dbReference>
<keyword evidence="3" id="KW-1185">Reference proteome</keyword>
<dbReference type="Pfam" id="PF00903">
    <property type="entry name" value="Glyoxalase"/>
    <property type="match status" value="1"/>
</dbReference>
<dbReference type="InParanoid" id="A0A6M4H485"/>
<evidence type="ECO:0000313" key="2">
    <source>
        <dbReference type="EMBL" id="QJR13523.1"/>
    </source>
</evidence>
<sequence>MKQALGLVSLVVRDYDEALAFYVGILGFTLVEDSFVPEQNKRWVVVSPPGATESRLLLARASNPEQASRIGNQTGGRVFLFLYTDDFARDYERYKARGVEFVREPKQEPYGTVAVFKDLYGTLWDLVEPRQR</sequence>
<evidence type="ECO:0000313" key="3">
    <source>
        <dbReference type="Proteomes" id="UP000503096"/>
    </source>
</evidence>
<dbReference type="Proteomes" id="UP000503096">
    <property type="component" value="Chromosome"/>
</dbReference>
<dbReference type="PROSITE" id="PS51819">
    <property type="entry name" value="VOC"/>
    <property type="match status" value="1"/>
</dbReference>